<proteinExistence type="predicted"/>
<dbReference type="Gene3D" id="1.10.472.10">
    <property type="entry name" value="Cyclin-like"/>
    <property type="match status" value="1"/>
</dbReference>
<dbReference type="EMBL" id="ML000802">
    <property type="protein sequence ID" value="RKO83820.1"/>
    <property type="molecule type" value="Genomic_DNA"/>
</dbReference>
<dbReference type="AlphaFoldDB" id="A0A4P9VZV3"/>
<dbReference type="OrthoDB" id="286814at2759"/>
<name>A0A4P9VZV3_9FUNG</name>
<evidence type="ECO:0000313" key="2">
    <source>
        <dbReference type="EMBL" id="RKO83820.1"/>
    </source>
</evidence>
<evidence type="ECO:0000256" key="1">
    <source>
        <dbReference type="SAM" id="MobiDB-lite"/>
    </source>
</evidence>
<feature type="compositionally biased region" description="Pro residues" evidence="1">
    <location>
        <begin position="77"/>
        <end position="97"/>
    </location>
</feature>
<evidence type="ECO:0000313" key="3">
    <source>
        <dbReference type="Proteomes" id="UP000269721"/>
    </source>
</evidence>
<accession>A0A4P9VZV3</accession>
<protein>
    <recommendedName>
        <fullName evidence="4">Cyclin N-terminal domain-containing protein</fullName>
    </recommendedName>
</protein>
<dbReference type="Proteomes" id="UP000269721">
    <property type="component" value="Unassembled WGS sequence"/>
</dbReference>
<reference evidence="3" key="1">
    <citation type="journal article" date="2018" name="Nat. Microbiol.">
        <title>Leveraging single-cell genomics to expand the fungal tree of life.</title>
        <authorList>
            <person name="Ahrendt S.R."/>
            <person name="Quandt C.A."/>
            <person name="Ciobanu D."/>
            <person name="Clum A."/>
            <person name="Salamov A."/>
            <person name="Andreopoulos B."/>
            <person name="Cheng J.F."/>
            <person name="Woyke T."/>
            <person name="Pelin A."/>
            <person name="Henrissat B."/>
            <person name="Reynolds N.K."/>
            <person name="Benny G.L."/>
            <person name="Smith M.E."/>
            <person name="James T.Y."/>
            <person name="Grigoriev I.V."/>
        </authorList>
    </citation>
    <scope>NUCLEOTIDE SEQUENCE [LARGE SCALE GENOMIC DNA]</scope>
</reference>
<keyword evidence="3" id="KW-1185">Reference proteome</keyword>
<gene>
    <name evidence="2" type="ORF">BDK51DRAFT_49634</name>
</gene>
<sequence length="285" mass="30378">MTPKTNHKRERLIAIRARPTIANTSCCCLPPAFNTRSSMPKAAPPPTTRIASSRPAPLHGSKRVRAGRHPVLLLTPPATPTATPPPSKRRQPPPSAAPEPTASPRLPPPDIWTTLLAPARMHPESINIAAVLTLRIWFPVSPSCSIPSAAAASPEIPPAFLTFCTDLVTRTNLSIHALFFSVLLLGRLAHAARQNPQRPAPGAEIRLLAIALLLADAAINDHPVPPHVWAEIMGVQGKEVARMKKEFLVGIGFDVSPGGYGSFVARVMMPMMREAACVGVVAVSG</sequence>
<feature type="region of interest" description="Disordered" evidence="1">
    <location>
        <begin position="34"/>
        <end position="109"/>
    </location>
</feature>
<evidence type="ECO:0008006" key="4">
    <source>
        <dbReference type="Google" id="ProtNLM"/>
    </source>
</evidence>
<organism evidence="2 3">
    <name type="scientific">Blyttiomyces helicus</name>
    <dbReference type="NCBI Taxonomy" id="388810"/>
    <lineage>
        <taxon>Eukaryota</taxon>
        <taxon>Fungi</taxon>
        <taxon>Fungi incertae sedis</taxon>
        <taxon>Chytridiomycota</taxon>
        <taxon>Chytridiomycota incertae sedis</taxon>
        <taxon>Chytridiomycetes</taxon>
        <taxon>Chytridiomycetes incertae sedis</taxon>
        <taxon>Blyttiomyces</taxon>
    </lineage>
</organism>